<evidence type="ECO:0000256" key="1">
    <source>
        <dbReference type="ARBA" id="ARBA00004651"/>
    </source>
</evidence>
<dbReference type="OrthoDB" id="9761531at2"/>
<keyword evidence="9" id="KW-1185">Reference proteome</keyword>
<proteinExistence type="predicted"/>
<accession>A0A1I2JLH6</accession>
<dbReference type="RefSeq" id="WP_074844205.1">
    <property type="nucleotide sequence ID" value="NZ_CABMJC010000002.1"/>
</dbReference>
<dbReference type="eggNOG" id="COG0658">
    <property type="taxonomic scope" value="Bacteria"/>
</dbReference>
<evidence type="ECO:0000256" key="5">
    <source>
        <dbReference type="ARBA" id="ARBA00023136"/>
    </source>
</evidence>
<feature type="transmembrane region" description="Helical" evidence="6">
    <location>
        <begin position="50"/>
        <end position="67"/>
    </location>
</feature>
<dbReference type="STRING" id="1529.SAMN04487885_10240"/>
<dbReference type="InterPro" id="IPR004477">
    <property type="entry name" value="ComEC_N"/>
</dbReference>
<evidence type="ECO:0000256" key="6">
    <source>
        <dbReference type="SAM" id="Phobius"/>
    </source>
</evidence>
<comment type="subcellular location">
    <subcellularLocation>
        <location evidence="1">Cell membrane</location>
        <topology evidence="1">Multi-pass membrane protein</topology>
    </subcellularLocation>
</comment>
<feature type="transmembrane region" description="Helical" evidence="6">
    <location>
        <begin position="222"/>
        <end position="241"/>
    </location>
</feature>
<keyword evidence="5 6" id="KW-0472">Membrane</keyword>
<reference evidence="8 9" key="1">
    <citation type="submission" date="2016-10" db="EMBL/GenBank/DDBJ databases">
        <authorList>
            <person name="de Groot N.N."/>
        </authorList>
    </citation>
    <scope>NUCLEOTIDE SEQUENCE [LARGE SCALE GENOMIC DNA]</scope>
    <source>
        <strain evidence="8 9">NLAE-zl-G419</strain>
    </source>
</reference>
<sequence>MNKAIVYYTIMVFLGMLSGYLYFFNKVIALIFFITISGVMAVTIKNKYAILMIIFLILGFGLFYQYFNIDVPRRGVYELKLDEYKEYYTEGEYKGRRVKLNLPDNKEKIKEGSYIKGHGVFKKEISYENGFIGTIYIDTVKETRSGILQKIYEFKNYTIDSFKETLGDKRAAVINGVAYGTVDSIDEDTMNQLKTLGIIHVISVSGLHIALVFSAVEKVFGYKVALIICFLYVIFTGSKAATIRSFIMIMMMKLSKCLYKKYNPLSALCTSALILLVYKPYFALNMGFHLSYISTLGIILFYNKIRKLLYKLPEKINSNLSLCLSAQVFVFPYTAFSFNNFALGFVIGNMILIPLYSVLVVLGMIYIPIQFIPVLKNVSVFLIGKLIDFIYFLCGILTAISPNISYMDYAIGIIYMAFLMGIIFYFNNIKWGKALALSACICAAISSYNFFPLIFPVKEGYEHGITVNDGFKRELIIINEGKSKKLRNKYVGFEIKPLKDKNMKVKLNSKYGILVNENKRYLITDKDYETLDLNVEGCIYTILNGKILKIGG</sequence>
<feature type="transmembrane region" description="Helical" evidence="6">
    <location>
        <begin position="341"/>
        <end position="367"/>
    </location>
</feature>
<keyword evidence="4 6" id="KW-1133">Transmembrane helix</keyword>
<dbReference type="GO" id="GO:0005886">
    <property type="term" value="C:plasma membrane"/>
    <property type="evidence" value="ECO:0007669"/>
    <property type="project" value="UniProtKB-SubCell"/>
</dbReference>
<evidence type="ECO:0000256" key="2">
    <source>
        <dbReference type="ARBA" id="ARBA00022475"/>
    </source>
</evidence>
<dbReference type="Proteomes" id="UP000182135">
    <property type="component" value="Unassembled WGS sequence"/>
</dbReference>
<feature type="transmembrane region" description="Helical" evidence="6">
    <location>
        <begin position="379"/>
        <end position="400"/>
    </location>
</feature>
<evidence type="ECO:0000313" key="8">
    <source>
        <dbReference type="EMBL" id="SFF53646.1"/>
    </source>
</evidence>
<evidence type="ECO:0000313" key="9">
    <source>
        <dbReference type="Proteomes" id="UP000182135"/>
    </source>
</evidence>
<keyword evidence="3 6" id="KW-0812">Transmembrane</keyword>
<feature type="transmembrane region" description="Helical" evidence="6">
    <location>
        <begin position="262"/>
        <end position="281"/>
    </location>
</feature>
<name>A0A1I2JLH6_9CLOT</name>
<feature type="transmembrane region" description="Helical" evidence="6">
    <location>
        <begin position="434"/>
        <end position="455"/>
    </location>
</feature>
<feature type="transmembrane region" description="Helical" evidence="6">
    <location>
        <begin position="196"/>
        <end position="216"/>
    </location>
</feature>
<dbReference type="AlphaFoldDB" id="A0A1I2JLH6"/>
<evidence type="ECO:0000259" key="7">
    <source>
        <dbReference type="Pfam" id="PF03772"/>
    </source>
</evidence>
<feature type="transmembrane region" description="Helical" evidence="6">
    <location>
        <begin position="287"/>
        <end position="305"/>
    </location>
</feature>
<keyword evidence="2" id="KW-1003">Cell membrane</keyword>
<organism evidence="8 9">
    <name type="scientific">Clostridium cadaveris</name>
    <dbReference type="NCBI Taxonomy" id="1529"/>
    <lineage>
        <taxon>Bacteria</taxon>
        <taxon>Bacillati</taxon>
        <taxon>Bacillota</taxon>
        <taxon>Clostridia</taxon>
        <taxon>Eubacteriales</taxon>
        <taxon>Clostridiaceae</taxon>
        <taxon>Clostridium</taxon>
    </lineage>
</organism>
<feature type="transmembrane region" description="Helical" evidence="6">
    <location>
        <begin position="6"/>
        <end position="23"/>
    </location>
</feature>
<evidence type="ECO:0000256" key="3">
    <source>
        <dbReference type="ARBA" id="ARBA00022692"/>
    </source>
</evidence>
<protein>
    <submittedName>
        <fullName evidence="8">Competence protein ComEC</fullName>
    </submittedName>
</protein>
<feature type="transmembrane region" description="Helical" evidence="6">
    <location>
        <begin position="28"/>
        <end position="44"/>
    </location>
</feature>
<dbReference type="Pfam" id="PF03772">
    <property type="entry name" value="Competence"/>
    <property type="match status" value="1"/>
</dbReference>
<dbReference type="NCBIfam" id="TIGR00360">
    <property type="entry name" value="ComEC_N-term"/>
    <property type="match status" value="1"/>
</dbReference>
<feature type="transmembrane region" description="Helical" evidence="6">
    <location>
        <begin position="317"/>
        <end position="335"/>
    </location>
</feature>
<gene>
    <name evidence="8" type="ORF">SAMN04487885_10240</name>
</gene>
<dbReference type="PANTHER" id="PTHR30619:SF7">
    <property type="entry name" value="BETA-LACTAMASE DOMAIN PROTEIN"/>
    <property type="match status" value="1"/>
</dbReference>
<feature type="domain" description="ComEC/Rec2-related protein" evidence="7">
    <location>
        <begin position="179"/>
        <end position="426"/>
    </location>
</feature>
<evidence type="ECO:0000256" key="4">
    <source>
        <dbReference type="ARBA" id="ARBA00022989"/>
    </source>
</evidence>
<feature type="transmembrane region" description="Helical" evidence="6">
    <location>
        <begin position="406"/>
        <end position="427"/>
    </location>
</feature>
<dbReference type="InterPro" id="IPR052159">
    <property type="entry name" value="Competence_DNA_uptake"/>
</dbReference>
<dbReference type="PANTHER" id="PTHR30619">
    <property type="entry name" value="DNA INTERNALIZATION/COMPETENCE PROTEIN COMEC/REC2"/>
    <property type="match status" value="1"/>
</dbReference>
<dbReference type="EMBL" id="FOOE01000002">
    <property type="protein sequence ID" value="SFF53646.1"/>
    <property type="molecule type" value="Genomic_DNA"/>
</dbReference>